<evidence type="ECO:0000256" key="4">
    <source>
        <dbReference type="ARBA" id="ARBA00022692"/>
    </source>
</evidence>
<dbReference type="Pfam" id="PF00421">
    <property type="entry name" value="PSII"/>
    <property type="match status" value="1"/>
</dbReference>
<keyword evidence="3" id="KW-0602">Photosynthesis</keyword>
<accession>A0AA96WPR0</accession>
<dbReference type="InterPro" id="IPR000932">
    <property type="entry name" value="PS_antenna-like"/>
</dbReference>
<dbReference type="GO" id="GO:0009521">
    <property type="term" value="C:photosystem"/>
    <property type="evidence" value="ECO:0007669"/>
    <property type="project" value="InterPro"/>
</dbReference>
<dbReference type="SUPFAM" id="SSF161077">
    <property type="entry name" value="Photosystem II antenna protein-like"/>
    <property type="match status" value="1"/>
</dbReference>
<dbReference type="AlphaFoldDB" id="A0AA96WPR0"/>
<gene>
    <name evidence="10" type="ORF">HJG54_28310</name>
</gene>
<name>A0AA96WPR0_9CYAN</name>
<feature type="transmembrane region" description="Helical" evidence="9">
    <location>
        <begin position="301"/>
        <end position="319"/>
    </location>
</feature>
<keyword evidence="8 9" id="KW-0472">Membrane</keyword>
<sequence length="324" mass="34673">MTVSTDSSLRLDKSFAANTNATWLVGNARLTHLSGQLLGAHIAHAGLIMFWAGITAVSEALRFDPSLSMGKQNFIVLPHLATLGWGVGAGGTIIDVYPYFAIGMLHLVASAVLGAGGLFHVFKGPAVLKDGPQQAAKFHYDWNDAKKLGFILGSHLVVLGLGAFLLVLKAMRFGGIYDAAIQQVRLVTAPTLDPATIWGYLVGSANGSWTPWGMAAVNNLEDVIGGHIWIGTVLILGGLWHMTVAPFPWAKRLLRINADALLSYSLGGLAFMAFVSVPFIVHNTLVFPIEFYGGDRLVAANVQILLGILALGGHLWHAYRARLD</sequence>
<keyword evidence="5 9" id="KW-1133">Transmembrane helix</keyword>
<keyword evidence="2" id="KW-0148">Chlorophyll</keyword>
<feature type="transmembrane region" description="Helical" evidence="9">
    <location>
        <begin position="261"/>
        <end position="281"/>
    </location>
</feature>
<keyword evidence="4 9" id="KW-0812">Transmembrane</keyword>
<dbReference type="RefSeq" id="WP_316432605.1">
    <property type="nucleotide sequence ID" value="NZ_CP053586.1"/>
</dbReference>
<keyword evidence="6" id="KW-0157">Chromophore</keyword>
<evidence type="ECO:0000256" key="9">
    <source>
        <dbReference type="SAM" id="Phobius"/>
    </source>
</evidence>
<reference evidence="10" key="1">
    <citation type="submission" date="2020-05" db="EMBL/GenBank/DDBJ databases">
        <authorList>
            <person name="Zhu T."/>
            <person name="Keshari N."/>
            <person name="Lu X."/>
        </authorList>
    </citation>
    <scope>NUCLEOTIDE SEQUENCE</scope>
    <source>
        <strain evidence="10">NK1-12</strain>
    </source>
</reference>
<dbReference type="GO" id="GO:0016168">
    <property type="term" value="F:chlorophyll binding"/>
    <property type="evidence" value="ECO:0007669"/>
    <property type="project" value="UniProtKB-KW"/>
</dbReference>
<feature type="transmembrane region" description="Helical" evidence="9">
    <location>
        <begin position="42"/>
        <end position="61"/>
    </location>
</feature>
<evidence type="ECO:0000256" key="7">
    <source>
        <dbReference type="ARBA" id="ARBA00023078"/>
    </source>
</evidence>
<feature type="transmembrane region" description="Helical" evidence="9">
    <location>
        <begin position="73"/>
        <end position="94"/>
    </location>
</feature>
<feature type="transmembrane region" description="Helical" evidence="9">
    <location>
        <begin position="228"/>
        <end position="249"/>
    </location>
</feature>
<feature type="transmembrane region" description="Helical" evidence="9">
    <location>
        <begin position="100"/>
        <end position="122"/>
    </location>
</feature>
<protein>
    <submittedName>
        <fullName evidence="10">Chlorophyll a/b binding light-harvesting protein</fullName>
    </submittedName>
</protein>
<evidence type="ECO:0000256" key="2">
    <source>
        <dbReference type="ARBA" id="ARBA00022494"/>
    </source>
</evidence>
<dbReference type="GO" id="GO:0009767">
    <property type="term" value="P:photosynthetic electron transport chain"/>
    <property type="evidence" value="ECO:0007669"/>
    <property type="project" value="InterPro"/>
</dbReference>
<evidence type="ECO:0000256" key="8">
    <source>
        <dbReference type="ARBA" id="ARBA00023136"/>
    </source>
</evidence>
<evidence type="ECO:0000256" key="3">
    <source>
        <dbReference type="ARBA" id="ARBA00022531"/>
    </source>
</evidence>
<dbReference type="InterPro" id="IPR036001">
    <property type="entry name" value="PS_II_antenna-like_sf"/>
</dbReference>
<evidence type="ECO:0000256" key="6">
    <source>
        <dbReference type="ARBA" id="ARBA00022991"/>
    </source>
</evidence>
<evidence type="ECO:0000256" key="1">
    <source>
        <dbReference type="ARBA" id="ARBA00004636"/>
    </source>
</evidence>
<evidence type="ECO:0000313" key="10">
    <source>
        <dbReference type="EMBL" id="WNZ26336.1"/>
    </source>
</evidence>
<dbReference type="EMBL" id="CP053586">
    <property type="protein sequence ID" value="WNZ26336.1"/>
    <property type="molecule type" value="Genomic_DNA"/>
</dbReference>
<feature type="transmembrane region" description="Helical" evidence="9">
    <location>
        <begin position="148"/>
        <end position="168"/>
    </location>
</feature>
<organism evidence="10">
    <name type="scientific">Leptolyngbya sp. NK1-12</name>
    <dbReference type="NCBI Taxonomy" id="2547451"/>
    <lineage>
        <taxon>Bacteria</taxon>
        <taxon>Bacillati</taxon>
        <taxon>Cyanobacteriota</taxon>
        <taxon>Cyanophyceae</taxon>
        <taxon>Leptolyngbyales</taxon>
        <taxon>Leptolyngbyaceae</taxon>
        <taxon>Leptolyngbya group</taxon>
        <taxon>Leptolyngbya</taxon>
    </lineage>
</organism>
<keyword evidence="7" id="KW-0793">Thylakoid</keyword>
<comment type="subcellular location">
    <subcellularLocation>
        <location evidence="1">Cellular thylakoid membrane</location>
        <topology evidence="1">Multi-pass membrane protein</topology>
    </subcellularLocation>
</comment>
<evidence type="ECO:0000256" key="5">
    <source>
        <dbReference type="ARBA" id="ARBA00022989"/>
    </source>
</evidence>
<dbReference type="GO" id="GO:0031676">
    <property type="term" value="C:plasma membrane-derived thylakoid membrane"/>
    <property type="evidence" value="ECO:0007669"/>
    <property type="project" value="UniProtKB-SubCell"/>
</dbReference>
<proteinExistence type="predicted"/>